<feature type="coiled-coil region" evidence="1">
    <location>
        <begin position="1079"/>
        <end position="1122"/>
    </location>
</feature>
<dbReference type="Gene3D" id="3.30.300.30">
    <property type="match status" value="1"/>
</dbReference>
<dbReference type="OrthoDB" id="10253115at2759"/>
<evidence type="ECO:0000259" key="2">
    <source>
        <dbReference type="Pfam" id="PF00501"/>
    </source>
</evidence>
<feature type="coiled-coil region" evidence="1">
    <location>
        <begin position="1296"/>
        <end position="1323"/>
    </location>
</feature>
<feature type="domain" description="AMP-dependent synthetase/ligase" evidence="2">
    <location>
        <begin position="186"/>
        <end position="363"/>
    </location>
</feature>
<proteinExistence type="predicted"/>
<keyword evidence="3" id="KW-0436">Ligase</keyword>
<dbReference type="Gene3D" id="3.40.50.12780">
    <property type="entry name" value="N-terminal domain of ligase-like"/>
    <property type="match status" value="2"/>
</dbReference>
<dbReference type="EMBL" id="CACSLK010027752">
    <property type="protein sequence ID" value="CAA0827578.1"/>
    <property type="molecule type" value="Genomic_DNA"/>
</dbReference>
<dbReference type="InterPro" id="IPR042099">
    <property type="entry name" value="ANL_N_sf"/>
</dbReference>
<evidence type="ECO:0000313" key="3">
    <source>
        <dbReference type="EMBL" id="CAA0827578.1"/>
    </source>
</evidence>
<dbReference type="InterPro" id="IPR037490">
    <property type="entry name" value="WAP"/>
</dbReference>
<gene>
    <name evidence="3" type="ORF">SHERM_23273</name>
</gene>
<dbReference type="GO" id="GO:0016874">
    <property type="term" value="F:ligase activity"/>
    <property type="evidence" value="ECO:0007669"/>
    <property type="project" value="UniProtKB-KW"/>
</dbReference>
<dbReference type="PANTHER" id="PTHR33883:SF10">
    <property type="entry name" value="WPP DOMAIN-ASSOCIATED PROTEIN"/>
    <property type="match status" value="1"/>
</dbReference>
<accession>A0A9N7N5Z8</accession>
<dbReference type="Proteomes" id="UP001153555">
    <property type="component" value="Unassembled WGS sequence"/>
</dbReference>
<dbReference type="PANTHER" id="PTHR33883">
    <property type="entry name" value="WPP DOMAIN-ASSOCIATED PROTEIN"/>
    <property type="match status" value="1"/>
</dbReference>
<sequence length="1363" mass="152887">MANYSEAHVCQCLSRLATVRRSSAVTVYGGRRKTGLQFVEGVTGLARGLLQLGVKPGDVVSISALNSDLYLEWMLAITYVGGIVAPLNYRWSLEEARSAMELARPVLLVTDSSRGYWHSKFQMGSVPFLRWHVLMDTKVEAESNGTIFASELVKEIGGGFADVDYRWAPERAAIICFTLEFANCLQVYLHTAPLCHIGGISSAMAVLMAGGSHVILPKFEANLAIEAIKKHNVTSLITVPAMMADLISFNRLNRTSVTYESVKKILNGGGGLSTELTKDAIKIFPSATLMSAYGMTEACSSLTFMTLFDPTKTTHQKYHSSFQGGICVGQSAPHVELKISPDEKSSNTGKILTRGPHVMLGYWGQRTSKSNHLKPGLAGWLDTGDIGQIDDHGNLWLAGRAKDRIKSGGENVHPEEVECVLSQHPGISRIVVIGIPDARLTEIVTACVQLKSDWQWVDFGAGRSAGVEQVNKLYVKADMESEEVMVYSGTSNGGGVVLATGNGFEQKYSENGTVQVGIDEEERGEKIADVLLEGFEEYWDDINDRLTISRMVSDSVIKGMVNAVEQEAAERVTAKELEVACLKEYLQSREVGFEKNDVKLPFGGESFETGKNGRFCLITDVCVKHEKMREDLLALRKSTREQIVKAKKEVEYERGNSMKKVGSGSDLVGLGVGFQGNSLMRVDNILESLYATVDSVYLKMEGILRSSEAFLCESQQDLDLLGTLEDMVMRSVISSLQKESLFSPNAAQLHGIQAANWLEKFNDISGLGTHLHAIQKSLSSHESSHGSQDLDHLHHKAFCNHITPSTSFCEENGMLDESIIHVAESYDYQQLRHMTKEELVDHFSGIITELKRDHESVLVRKTEKYFSLRREYLKLKERGSPVTHRKDEEFDVLRKKIPEVIAKLENFLLENERYPALLQNFENVEKLKLRLDSLLLENRQLRETLNDKESEVNCLKAQVSIASEEILQRSLAEENMLELVENLKSAVDDSLVGASLTEEVYKSVLREQIAARTRCDSEDSSMEFLMANEICDIIIREACGNRDDSEDQDIGLWIRQELSEFIFTEAVRDAVILINNLRKEALIDEQVKIRLEAEAHEKENELRLEVEENTKLKQDIQELTTALQDKVKLAMDLSFSLSKNREEFELASRELSGLREHASLQEALVTESNRDIELLKSQCLEAVEKIEENKLEKLKLQQELDQTKEVLTETNKILSTLTQEAHNRLLLDESREEKLKSEMELAVSGLLNKFEDFEWRISGAISKISLRLEDSSCHLEALNKMANDLKRSELIYKQKLDLKSANLQKAETEVDVLGDEVDALLRLLHKIYIALDHYSPVLKHYPGIIEILELVRRELSGESTMLF</sequence>
<dbReference type="SUPFAM" id="SSF56801">
    <property type="entry name" value="Acetyl-CoA synthetase-like"/>
    <property type="match status" value="1"/>
</dbReference>
<reference evidence="3" key="1">
    <citation type="submission" date="2019-12" db="EMBL/GenBank/DDBJ databases">
        <authorList>
            <person name="Scholes J."/>
        </authorList>
    </citation>
    <scope>NUCLEOTIDE SEQUENCE</scope>
</reference>
<dbReference type="InterPro" id="IPR000873">
    <property type="entry name" value="AMP-dep_synth/lig_dom"/>
</dbReference>
<keyword evidence="4" id="KW-1185">Reference proteome</keyword>
<name>A0A9N7N5Z8_STRHE</name>
<organism evidence="3 4">
    <name type="scientific">Striga hermonthica</name>
    <name type="common">Purple witchweed</name>
    <name type="synonym">Buchnera hermonthica</name>
    <dbReference type="NCBI Taxonomy" id="68872"/>
    <lineage>
        <taxon>Eukaryota</taxon>
        <taxon>Viridiplantae</taxon>
        <taxon>Streptophyta</taxon>
        <taxon>Embryophyta</taxon>
        <taxon>Tracheophyta</taxon>
        <taxon>Spermatophyta</taxon>
        <taxon>Magnoliopsida</taxon>
        <taxon>eudicotyledons</taxon>
        <taxon>Gunneridae</taxon>
        <taxon>Pentapetalae</taxon>
        <taxon>asterids</taxon>
        <taxon>lamiids</taxon>
        <taxon>Lamiales</taxon>
        <taxon>Orobanchaceae</taxon>
        <taxon>Buchnereae</taxon>
        <taxon>Striga</taxon>
    </lineage>
</organism>
<dbReference type="InterPro" id="IPR045851">
    <property type="entry name" value="AMP-bd_C_sf"/>
</dbReference>
<evidence type="ECO:0000256" key="1">
    <source>
        <dbReference type="SAM" id="Coils"/>
    </source>
</evidence>
<protein>
    <submittedName>
        <fullName evidence="3">2-succinylbenzoate--CoA ligase-chloroplastic/peroxisomal</fullName>
    </submittedName>
</protein>
<keyword evidence="1" id="KW-0175">Coiled coil</keyword>
<feature type="domain" description="AMP-dependent synthetase/ligase" evidence="2">
    <location>
        <begin position="23"/>
        <end position="178"/>
    </location>
</feature>
<feature type="coiled-coil region" evidence="1">
    <location>
        <begin position="924"/>
        <end position="965"/>
    </location>
</feature>
<dbReference type="Pfam" id="PF00501">
    <property type="entry name" value="AMP-binding"/>
    <property type="match status" value="2"/>
</dbReference>
<comment type="caution">
    <text evidence="3">The sequence shown here is derived from an EMBL/GenBank/DDBJ whole genome shotgun (WGS) entry which is preliminary data.</text>
</comment>
<evidence type="ECO:0000313" key="4">
    <source>
        <dbReference type="Proteomes" id="UP001153555"/>
    </source>
</evidence>